<proteinExistence type="predicted"/>
<sequence length="73" mass="8029">MSFSATGVIEYQDIGSGVWALVTEDGVTYELKDLPPVLQSSQLQVQIEGEIREDIMTLAMIGPVLEVQSFEIL</sequence>
<protein>
    <submittedName>
        <fullName evidence="1">Uncharacterized protein</fullName>
    </submittedName>
</protein>
<dbReference type="AlphaFoldDB" id="A0A6B3NDE6"/>
<accession>A0A6B3NDE6</accession>
<evidence type="ECO:0000313" key="1">
    <source>
        <dbReference type="EMBL" id="NER28144.1"/>
    </source>
</evidence>
<gene>
    <name evidence="1" type="ORF">F6J89_11040</name>
</gene>
<name>A0A6B3NDE6_9CYAN</name>
<reference evidence="1" key="1">
    <citation type="submission" date="2019-11" db="EMBL/GenBank/DDBJ databases">
        <title>Genomic insights into an expanded diversity of filamentous marine cyanobacteria reveals the extraordinary biosynthetic potential of Moorea and Okeania.</title>
        <authorList>
            <person name="Ferreira Leao T."/>
            <person name="Wang M."/>
            <person name="Moss N."/>
            <person name="Da Silva R."/>
            <person name="Sanders J."/>
            <person name="Nurk S."/>
            <person name="Gurevich A."/>
            <person name="Humphrey G."/>
            <person name="Reher R."/>
            <person name="Zhu Q."/>
            <person name="Belda-Ferre P."/>
            <person name="Glukhov E."/>
            <person name="Rex R."/>
            <person name="Dorrestein P.C."/>
            <person name="Knight R."/>
            <person name="Pevzner P."/>
            <person name="Gerwick W.H."/>
            <person name="Gerwick L."/>
        </authorList>
    </citation>
    <scope>NUCLEOTIDE SEQUENCE</scope>
    <source>
        <strain evidence="1">SIO1C4</strain>
    </source>
</reference>
<dbReference type="EMBL" id="JAAHFQ010000176">
    <property type="protein sequence ID" value="NER28144.1"/>
    <property type="molecule type" value="Genomic_DNA"/>
</dbReference>
<comment type="caution">
    <text evidence="1">The sequence shown here is derived from an EMBL/GenBank/DDBJ whole genome shotgun (WGS) entry which is preliminary data.</text>
</comment>
<organism evidence="1">
    <name type="scientific">Symploca sp. SIO1C4</name>
    <dbReference type="NCBI Taxonomy" id="2607765"/>
    <lineage>
        <taxon>Bacteria</taxon>
        <taxon>Bacillati</taxon>
        <taxon>Cyanobacteriota</taxon>
        <taxon>Cyanophyceae</taxon>
        <taxon>Coleofasciculales</taxon>
        <taxon>Coleofasciculaceae</taxon>
        <taxon>Symploca</taxon>
    </lineage>
</organism>